<dbReference type="PANTHER" id="PTHR43685:SF11">
    <property type="entry name" value="GLYCOSYLTRANSFERASE TAGX-RELATED"/>
    <property type="match status" value="1"/>
</dbReference>
<keyword evidence="3" id="KW-1185">Reference proteome</keyword>
<name>A0ABV9YGZ6_9PSEU</name>
<dbReference type="RefSeq" id="WP_378034960.1">
    <property type="nucleotide sequence ID" value="NZ_JBHSIV010000004.1"/>
</dbReference>
<evidence type="ECO:0000313" key="3">
    <source>
        <dbReference type="Proteomes" id="UP001595947"/>
    </source>
</evidence>
<dbReference type="InterPro" id="IPR029044">
    <property type="entry name" value="Nucleotide-diphossugar_trans"/>
</dbReference>
<keyword evidence="2" id="KW-0328">Glycosyltransferase</keyword>
<proteinExistence type="predicted"/>
<dbReference type="Pfam" id="PF00535">
    <property type="entry name" value="Glycos_transf_2"/>
    <property type="match status" value="1"/>
</dbReference>
<dbReference type="GO" id="GO:0016757">
    <property type="term" value="F:glycosyltransferase activity"/>
    <property type="evidence" value="ECO:0007669"/>
    <property type="project" value="UniProtKB-KW"/>
</dbReference>
<dbReference type="Gene3D" id="3.40.50.150">
    <property type="entry name" value="Vaccinia Virus protein VP39"/>
    <property type="match status" value="1"/>
</dbReference>
<dbReference type="InterPro" id="IPR001173">
    <property type="entry name" value="Glyco_trans_2-like"/>
</dbReference>
<dbReference type="Gene3D" id="3.90.550.10">
    <property type="entry name" value="Spore Coat Polysaccharide Biosynthesis Protein SpsA, Chain A"/>
    <property type="match status" value="1"/>
</dbReference>
<comment type="caution">
    <text evidence="2">The sequence shown here is derived from an EMBL/GenBank/DDBJ whole genome shotgun (WGS) entry which is preliminary data.</text>
</comment>
<dbReference type="InterPro" id="IPR029063">
    <property type="entry name" value="SAM-dependent_MTases_sf"/>
</dbReference>
<organism evidence="2 3">
    <name type="scientific">Actinomycetospora atypica</name>
    <dbReference type="NCBI Taxonomy" id="1290095"/>
    <lineage>
        <taxon>Bacteria</taxon>
        <taxon>Bacillati</taxon>
        <taxon>Actinomycetota</taxon>
        <taxon>Actinomycetes</taxon>
        <taxon>Pseudonocardiales</taxon>
        <taxon>Pseudonocardiaceae</taxon>
        <taxon>Actinomycetospora</taxon>
    </lineage>
</organism>
<dbReference type="EC" id="2.4.-.-" evidence="2"/>
<dbReference type="SUPFAM" id="SSF53448">
    <property type="entry name" value="Nucleotide-diphospho-sugar transferases"/>
    <property type="match status" value="1"/>
</dbReference>
<gene>
    <name evidence="2" type="ORF">ACFPBZ_05290</name>
</gene>
<dbReference type="EMBL" id="JBHSIV010000004">
    <property type="protein sequence ID" value="MFC5061609.1"/>
    <property type="molecule type" value="Genomic_DNA"/>
</dbReference>
<feature type="domain" description="Glycosyltransferase 2-like" evidence="1">
    <location>
        <begin position="333"/>
        <end position="500"/>
    </location>
</feature>
<dbReference type="SUPFAM" id="SSF53335">
    <property type="entry name" value="S-adenosyl-L-methionine-dependent methyltransferases"/>
    <property type="match status" value="1"/>
</dbReference>
<dbReference type="Proteomes" id="UP001595947">
    <property type="component" value="Unassembled WGS sequence"/>
</dbReference>
<evidence type="ECO:0000259" key="1">
    <source>
        <dbReference type="Pfam" id="PF00535"/>
    </source>
</evidence>
<evidence type="ECO:0000313" key="2">
    <source>
        <dbReference type="EMBL" id="MFC5061609.1"/>
    </source>
</evidence>
<keyword evidence="2" id="KW-0808">Transferase</keyword>
<sequence length="611" mass="68407">MLKYGAVVAASKAFSMSPATQRAYRALGNVALERLRTSRSVDERYVERARALLAQVDRFDALQPGDEVLELGTGWLHWESTVLRLFHDVRITMVDVVDNRLFGTYQTWLAQLGRHLAADDTLSASRRAAAMTLLGDILRCESFDEVYDLLGMRYVVDPTGRFDDLPEERFALVVSADVLEHVRREALPSLLATTRRALRPGGLAVHRIDLVDHFHYFDPTTSPKHYYRYDDRTWNRWFDTDVQYVNRIQRPEWRTLFAEAGFDVVQEKDHSQALGPVPRAAEFAGLTAADVDCLQMLTVHRRPLVAPAYARSRRAVLPQPRPAQSGATTPTVSVCIPVYRGERFLARTLQHVLGQTTQDMEVVVLDNASDDGTPDVIASFDDPRLRIERNRTTLPLTENWNRAVALSRGPFVKLVCADDLLHPRCLEVQAEALASAPDVAFVVHRQDLVDCEDRIIAPARFLRGLLGVHDRTSVLRRIVRAGANPIGAPAGVMFRRSAFDATEGFRVGREFLADLDLWVQLTEHGNLLGLRETLASFRIAPGSVSGGAGRREYDLQRRFCREVANLVPYEMTHSSDRWLGTVNAPLGQARRHIAFAAGRVAERAGSAVTAT</sequence>
<dbReference type="Pfam" id="PF13489">
    <property type="entry name" value="Methyltransf_23"/>
    <property type="match status" value="1"/>
</dbReference>
<dbReference type="PANTHER" id="PTHR43685">
    <property type="entry name" value="GLYCOSYLTRANSFERASE"/>
    <property type="match status" value="1"/>
</dbReference>
<dbReference type="InterPro" id="IPR050834">
    <property type="entry name" value="Glycosyltransf_2"/>
</dbReference>
<protein>
    <submittedName>
        <fullName evidence="2">Glycosyltransferase</fullName>
        <ecNumber evidence="2">2.4.-.-</ecNumber>
    </submittedName>
</protein>
<reference evidence="3" key="1">
    <citation type="journal article" date="2019" name="Int. J. Syst. Evol. Microbiol.">
        <title>The Global Catalogue of Microorganisms (GCM) 10K type strain sequencing project: providing services to taxonomists for standard genome sequencing and annotation.</title>
        <authorList>
            <consortium name="The Broad Institute Genomics Platform"/>
            <consortium name="The Broad Institute Genome Sequencing Center for Infectious Disease"/>
            <person name="Wu L."/>
            <person name="Ma J."/>
        </authorList>
    </citation>
    <scope>NUCLEOTIDE SEQUENCE [LARGE SCALE GENOMIC DNA]</scope>
    <source>
        <strain evidence="3">CGMCC 4.7093</strain>
    </source>
</reference>
<accession>A0ABV9YGZ6</accession>